<sequence>CLALSLLLKDKVSFPGSQVYRASLGSYFSLQQAQVNPLCIVAPQTTEDVSTAVRALTTPAPTCQFAVRSGGHSSFSGASNIQGGITIDLRALDRIELSQDRSIVSLGVGASWGSVYSYLDGLNLSVTGGRSFGVGVGGVSIGGGISYFAPRYGWACDMIINYVVVLADGSIVNANQDENPDLLWALRGGTNNFGIVTRVDMQAFEQGGIWGGVVYHPISTVDEEIAALSEFNTPDTYDDYSSLISSFAYSGANGISLIINSMENTKGVVKPPAFQPFANIHSLGSTMRMTNMTYLSMETEAMQVNGLRYASATLTIESTIEAINATVCAWNASVPFIQDIPGIVWTVVLEPLPPAIYARHAEGNALGLTGRQGKPLMVMMLSMTWSNAEDDDRIGTEAKTLMKEIEGEVSRLGKLDPFVYLNYAASWQKPITSYGEVNVDRLLRVRNEYDPRRVFTKYVPGGFKIQK</sequence>
<evidence type="ECO:0000259" key="5">
    <source>
        <dbReference type="PROSITE" id="PS51387"/>
    </source>
</evidence>
<name>A0A194XHP7_MOLSC</name>
<dbReference type="SUPFAM" id="SSF56176">
    <property type="entry name" value="FAD-binding/transporter-associated domain-like"/>
    <property type="match status" value="1"/>
</dbReference>
<dbReference type="KEGG" id="psco:LY89DRAFT_773468"/>
<comment type="similarity">
    <text evidence="1">Belongs to the oxygen-dependent FAD-linked oxidoreductase family.</text>
</comment>
<dbReference type="GeneID" id="28831663"/>
<dbReference type="GO" id="GO:0016491">
    <property type="term" value="F:oxidoreductase activity"/>
    <property type="evidence" value="ECO:0007669"/>
    <property type="project" value="UniProtKB-KW"/>
</dbReference>
<protein>
    <submittedName>
        <fullName evidence="6">FAD-binding domain-containing protein</fullName>
    </submittedName>
</protein>
<dbReference type="InterPro" id="IPR016166">
    <property type="entry name" value="FAD-bd_PCMH"/>
</dbReference>
<dbReference type="InterPro" id="IPR016169">
    <property type="entry name" value="FAD-bd_PCMH_sub2"/>
</dbReference>
<dbReference type="EMBL" id="KQ947411">
    <property type="protein sequence ID" value="KUJ19297.1"/>
    <property type="molecule type" value="Genomic_DNA"/>
</dbReference>
<dbReference type="Proteomes" id="UP000070700">
    <property type="component" value="Unassembled WGS sequence"/>
</dbReference>
<keyword evidence="3" id="KW-0274">FAD</keyword>
<dbReference type="Pfam" id="PF08031">
    <property type="entry name" value="BBE"/>
    <property type="match status" value="1"/>
</dbReference>
<evidence type="ECO:0000256" key="1">
    <source>
        <dbReference type="ARBA" id="ARBA00005466"/>
    </source>
</evidence>
<evidence type="ECO:0000256" key="3">
    <source>
        <dbReference type="ARBA" id="ARBA00022827"/>
    </source>
</evidence>
<evidence type="ECO:0000313" key="7">
    <source>
        <dbReference type="Proteomes" id="UP000070700"/>
    </source>
</evidence>
<dbReference type="OrthoDB" id="2151789at2759"/>
<dbReference type="Pfam" id="PF01565">
    <property type="entry name" value="FAD_binding_4"/>
    <property type="match status" value="1"/>
</dbReference>
<feature type="non-terminal residue" evidence="6">
    <location>
        <position position="1"/>
    </location>
</feature>
<reference evidence="6 7" key="1">
    <citation type="submission" date="2015-10" db="EMBL/GenBank/DDBJ databases">
        <title>Full genome of DAOMC 229536 Phialocephala scopiformis, a fungal endophyte of spruce producing the potent anti-insectan compound rugulosin.</title>
        <authorList>
            <consortium name="DOE Joint Genome Institute"/>
            <person name="Walker A.K."/>
            <person name="Frasz S.L."/>
            <person name="Seifert K.A."/>
            <person name="Miller J.D."/>
            <person name="Mondo S.J."/>
            <person name="Labutti K."/>
            <person name="Lipzen A."/>
            <person name="Dockter R."/>
            <person name="Kennedy M."/>
            <person name="Grigoriev I.V."/>
            <person name="Spatafora J.W."/>
        </authorList>
    </citation>
    <scope>NUCLEOTIDE SEQUENCE [LARGE SCALE GENOMIC DNA]</scope>
    <source>
        <strain evidence="6 7">CBS 120377</strain>
    </source>
</reference>
<proteinExistence type="inferred from homology"/>
<organism evidence="6 7">
    <name type="scientific">Mollisia scopiformis</name>
    <name type="common">Conifer needle endophyte fungus</name>
    <name type="synonym">Phialocephala scopiformis</name>
    <dbReference type="NCBI Taxonomy" id="149040"/>
    <lineage>
        <taxon>Eukaryota</taxon>
        <taxon>Fungi</taxon>
        <taxon>Dikarya</taxon>
        <taxon>Ascomycota</taxon>
        <taxon>Pezizomycotina</taxon>
        <taxon>Leotiomycetes</taxon>
        <taxon>Helotiales</taxon>
        <taxon>Mollisiaceae</taxon>
        <taxon>Mollisia</taxon>
    </lineage>
</organism>
<accession>A0A194XHP7</accession>
<dbReference type="PANTHER" id="PTHR42973">
    <property type="entry name" value="BINDING OXIDOREDUCTASE, PUTATIVE (AFU_ORTHOLOGUE AFUA_1G17690)-RELATED"/>
    <property type="match status" value="1"/>
</dbReference>
<evidence type="ECO:0000313" key="6">
    <source>
        <dbReference type="EMBL" id="KUJ19297.1"/>
    </source>
</evidence>
<dbReference type="InterPro" id="IPR012951">
    <property type="entry name" value="BBE"/>
</dbReference>
<evidence type="ECO:0000256" key="4">
    <source>
        <dbReference type="ARBA" id="ARBA00023002"/>
    </source>
</evidence>
<keyword evidence="4" id="KW-0560">Oxidoreductase</keyword>
<keyword evidence="2" id="KW-0285">Flavoprotein</keyword>
<feature type="domain" description="FAD-binding PCMH-type" evidence="5">
    <location>
        <begin position="33"/>
        <end position="206"/>
    </location>
</feature>
<dbReference type="InParanoid" id="A0A194XHP7"/>
<dbReference type="InterPro" id="IPR036318">
    <property type="entry name" value="FAD-bd_PCMH-like_sf"/>
</dbReference>
<dbReference type="PROSITE" id="PS51387">
    <property type="entry name" value="FAD_PCMH"/>
    <property type="match status" value="1"/>
</dbReference>
<dbReference type="InterPro" id="IPR050416">
    <property type="entry name" value="FAD-linked_Oxidoreductase"/>
</dbReference>
<dbReference type="InterPro" id="IPR006094">
    <property type="entry name" value="Oxid_FAD_bind_N"/>
</dbReference>
<dbReference type="PANTHER" id="PTHR42973:SF22">
    <property type="entry name" value="FAD-BINDING PCMH-TYPE DOMAIN-CONTAINING PROTEIN-RELATED"/>
    <property type="match status" value="1"/>
</dbReference>
<dbReference type="AlphaFoldDB" id="A0A194XHP7"/>
<keyword evidence="7" id="KW-1185">Reference proteome</keyword>
<dbReference type="Gene3D" id="3.30.465.10">
    <property type="match status" value="1"/>
</dbReference>
<dbReference type="GO" id="GO:0071949">
    <property type="term" value="F:FAD binding"/>
    <property type="evidence" value="ECO:0007669"/>
    <property type="project" value="InterPro"/>
</dbReference>
<evidence type="ECO:0000256" key="2">
    <source>
        <dbReference type="ARBA" id="ARBA00022630"/>
    </source>
</evidence>
<dbReference type="RefSeq" id="XP_018073652.1">
    <property type="nucleotide sequence ID" value="XM_018221937.1"/>
</dbReference>
<gene>
    <name evidence="6" type="ORF">LY89DRAFT_773468</name>
</gene>